<reference evidence="1 2" key="1">
    <citation type="journal article" date="2018" name="Nat. Ecol. Evol.">
        <title>Pezizomycetes genomes reveal the molecular basis of ectomycorrhizal truffle lifestyle.</title>
        <authorList>
            <person name="Murat C."/>
            <person name="Payen T."/>
            <person name="Noel B."/>
            <person name="Kuo A."/>
            <person name="Morin E."/>
            <person name="Chen J."/>
            <person name="Kohler A."/>
            <person name="Krizsan K."/>
            <person name="Balestrini R."/>
            <person name="Da Silva C."/>
            <person name="Montanini B."/>
            <person name="Hainaut M."/>
            <person name="Levati E."/>
            <person name="Barry K.W."/>
            <person name="Belfiori B."/>
            <person name="Cichocki N."/>
            <person name="Clum A."/>
            <person name="Dockter R.B."/>
            <person name="Fauchery L."/>
            <person name="Guy J."/>
            <person name="Iotti M."/>
            <person name="Le Tacon F."/>
            <person name="Lindquist E.A."/>
            <person name="Lipzen A."/>
            <person name="Malagnac F."/>
            <person name="Mello A."/>
            <person name="Molinier V."/>
            <person name="Miyauchi S."/>
            <person name="Poulain J."/>
            <person name="Riccioni C."/>
            <person name="Rubini A."/>
            <person name="Sitrit Y."/>
            <person name="Splivallo R."/>
            <person name="Traeger S."/>
            <person name="Wang M."/>
            <person name="Zifcakova L."/>
            <person name="Wipf D."/>
            <person name="Zambonelli A."/>
            <person name="Paolocci F."/>
            <person name="Nowrousian M."/>
            <person name="Ottonello S."/>
            <person name="Baldrian P."/>
            <person name="Spatafora J.W."/>
            <person name="Henrissat B."/>
            <person name="Nagy L.G."/>
            <person name="Aury J.M."/>
            <person name="Wincker P."/>
            <person name="Grigoriev I.V."/>
            <person name="Bonfante P."/>
            <person name="Martin F.M."/>
        </authorList>
    </citation>
    <scope>NUCLEOTIDE SEQUENCE [LARGE SCALE GENOMIC DNA]</scope>
    <source>
        <strain evidence="1 2">RN42</strain>
    </source>
</reference>
<gene>
    <name evidence="1" type="ORF">BJ508DRAFT_175831</name>
</gene>
<sequence length="85" mass="9269">MIPHNSMSHYNLWFLGPGSRNYQEPAKVTNAGTACVNSPAGKKPDYMLTGSLYCPDNICTKTLPLLYLDVCNNSVLYNSSTPNPG</sequence>
<dbReference type="EMBL" id="ML119733">
    <property type="protein sequence ID" value="RPA77026.1"/>
    <property type="molecule type" value="Genomic_DNA"/>
</dbReference>
<evidence type="ECO:0000313" key="1">
    <source>
        <dbReference type="EMBL" id="RPA77026.1"/>
    </source>
</evidence>
<organism evidence="1 2">
    <name type="scientific">Ascobolus immersus RN42</name>
    <dbReference type="NCBI Taxonomy" id="1160509"/>
    <lineage>
        <taxon>Eukaryota</taxon>
        <taxon>Fungi</taxon>
        <taxon>Dikarya</taxon>
        <taxon>Ascomycota</taxon>
        <taxon>Pezizomycotina</taxon>
        <taxon>Pezizomycetes</taxon>
        <taxon>Pezizales</taxon>
        <taxon>Ascobolaceae</taxon>
        <taxon>Ascobolus</taxon>
    </lineage>
</organism>
<protein>
    <submittedName>
        <fullName evidence="1">Uncharacterized protein</fullName>
    </submittedName>
</protein>
<accession>A0A3N4HVC6</accession>
<evidence type="ECO:0000313" key="2">
    <source>
        <dbReference type="Proteomes" id="UP000275078"/>
    </source>
</evidence>
<dbReference type="Proteomes" id="UP000275078">
    <property type="component" value="Unassembled WGS sequence"/>
</dbReference>
<name>A0A3N4HVC6_ASCIM</name>
<keyword evidence="2" id="KW-1185">Reference proteome</keyword>
<proteinExistence type="predicted"/>
<dbReference type="AlphaFoldDB" id="A0A3N4HVC6"/>